<evidence type="ECO:0000313" key="3">
    <source>
        <dbReference type="Proteomes" id="UP000281813"/>
    </source>
</evidence>
<dbReference type="RefSeq" id="WP_121133034.1">
    <property type="nucleotide sequence ID" value="NZ_JBHUFK010000015.1"/>
</dbReference>
<dbReference type="EMBL" id="RBZO01000025">
    <property type="protein sequence ID" value="RKQ13898.1"/>
    <property type="molecule type" value="Genomic_DNA"/>
</dbReference>
<evidence type="ECO:0000256" key="1">
    <source>
        <dbReference type="SAM" id="Phobius"/>
    </source>
</evidence>
<sequence>MELLVPIILLISILVIFLFTRKDKGKILESFSVGDFLIKTIWNKKIQLLSPKSMTFSILVV</sequence>
<name>A0A494YUX4_9BACI</name>
<protein>
    <submittedName>
        <fullName evidence="2">Uncharacterized protein</fullName>
    </submittedName>
</protein>
<organism evidence="2 3">
    <name type="scientific">Oceanobacillus bengalensis</name>
    <dbReference type="NCBI Taxonomy" id="1435466"/>
    <lineage>
        <taxon>Bacteria</taxon>
        <taxon>Bacillati</taxon>
        <taxon>Bacillota</taxon>
        <taxon>Bacilli</taxon>
        <taxon>Bacillales</taxon>
        <taxon>Bacillaceae</taxon>
        <taxon>Oceanobacillus</taxon>
    </lineage>
</organism>
<evidence type="ECO:0000313" key="2">
    <source>
        <dbReference type="EMBL" id="RKQ13898.1"/>
    </source>
</evidence>
<keyword evidence="1" id="KW-0812">Transmembrane</keyword>
<comment type="caution">
    <text evidence="2">The sequence shown here is derived from an EMBL/GenBank/DDBJ whole genome shotgun (WGS) entry which is preliminary data.</text>
</comment>
<dbReference type="AlphaFoldDB" id="A0A494YUX4"/>
<proteinExistence type="predicted"/>
<gene>
    <name evidence="2" type="ORF">D8M05_14510</name>
</gene>
<keyword evidence="3" id="KW-1185">Reference proteome</keyword>
<keyword evidence="1" id="KW-1133">Transmembrane helix</keyword>
<reference evidence="2 3" key="1">
    <citation type="journal article" date="2015" name="Antonie Van Leeuwenhoek">
        <title>Oceanobacillus bengalensis sp. nov., a bacterium isolated from seawater of the Bay of Bengal.</title>
        <authorList>
            <person name="Yongchang O."/>
            <person name="Xiang W."/>
            <person name="Wang G."/>
        </authorList>
    </citation>
    <scope>NUCLEOTIDE SEQUENCE [LARGE SCALE GENOMIC DNA]</scope>
    <source>
        <strain evidence="2 3">MCCC 1K00260</strain>
    </source>
</reference>
<keyword evidence="1" id="KW-0472">Membrane</keyword>
<dbReference type="Proteomes" id="UP000281813">
    <property type="component" value="Unassembled WGS sequence"/>
</dbReference>
<feature type="transmembrane region" description="Helical" evidence="1">
    <location>
        <begin position="6"/>
        <end position="21"/>
    </location>
</feature>
<accession>A0A494YUX4</accession>